<reference evidence="3" key="1">
    <citation type="journal article" date="2020" name="Stud. Mycol.">
        <title>101 Dothideomycetes genomes: a test case for predicting lifestyles and emergence of pathogens.</title>
        <authorList>
            <person name="Haridas S."/>
            <person name="Albert R."/>
            <person name="Binder M."/>
            <person name="Bloem J."/>
            <person name="Labutti K."/>
            <person name="Salamov A."/>
            <person name="Andreopoulos B."/>
            <person name="Baker S."/>
            <person name="Barry K."/>
            <person name="Bills G."/>
            <person name="Bluhm B."/>
            <person name="Cannon C."/>
            <person name="Castanera R."/>
            <person name="Culley D."/>
            <person name="Daum C."/>
            <person name="Ezra D."/>
            <person name="Gonzalez J."/>
            <person name="Henrissat B."/>
            <person name="Kuo A."/>
            <person name="Liang C."/>
            <person name="Lipzen A."/>
            <person name="Lutzoni F."/>
            <person name="Magnuson J."/>
            <person name="Mondo S."/>
            <person name="Nolan M."/>
            <person name="Ohm R."/>
            <person name="Pangilinan J."/>
            <person name="Park H.-J."/>
            <person name="Ramirez L."/>
            <person name="Alfaro M."/>
            <person name="Sun H."/>
            <person name="Tritt A."/>
            <person name="Yoshinaga Y."/>
            <person name="Zwiers L.-H."/>
            <person name="Turgeon B."/>
            <person name="Goodwin S."/>
            <person name="Spatafora J."/>
            <person name="Crous P."/>
            <person name="Grigoriev I."/>
        </authorList>
    </citation>
    <scope>NUCLEOTIDE SEQUENCE</scope>
    <source>
        <strain evidence="3">CBS 123094</strain>
    </source>
</reference>
<dbReference type="PANTHER" id="PTHR12436:SF4">
    <property type="entry name" value="LEUKOCYTE RECEPTOR CLUSTER MEMBER 8"/>
    <property type="match status" value="1"/>
</dbReference>
<name>A0A6A5WPY5_9PLEO</name>
<dbReference type="InterPro" id="IPR005062">
    <property type="entry name" value="SAC3/GANP/THP3_conserved"/>
</dbReference>
<evidence type="ECO:0000259" key="2">
    <source>
        <dbReference type="PROSITE" id="PS50250"/>
    </source>
</evidence>
<dbReference type="InterPro" id="IPR045107">
    <property type="entry name" value="SAC3/GANP/THP3"/>
</dbReference>
<dbReference type="Pfam" id="PF03399">
    <property type="entry name" value="SAC3_GANP"/>
    <property type="match status" value="1"/>
</dbReference>
<dbReference type="PROSITE" id="PS50250">
    <property type="entry name" value="PCI"/>
    <property type="match status" value="1"/>
</dbReference>
<keyword evidence="4" id="KW-1185">Reference proteome</keyword>
<gene>
    <name evidence="3" type="ORF">P154DRAFT_398692</name>
</gene>
<dbReference type="Proteomes" id="UP000799779">
    <property type="component" value="Unassembled WGS sequence"/>
</dbReference>
<evidence type="ECO:0000256" key="1">
    <source>
        <dbReference type="SAM" id="MobiDB-lite"/>
    </source>
</evidence>
<feature type="region of interest" description="Disordered" evidence="1">
    <location>
        <begin position="102"/>
        <end position="159"/>
    </location>
</feature>
<proteinExistence type="predicted"/>
<evidence type="ECO:0000313" key="3">
    <source>
        <dbReference type="EMBL" id="KAF2002251.1"/>
    </source>
</evidence>
<evidence type="ECO:0000313" key="4">
    <source>
        <dbReference type="Proteomes" id="UP000799779"/>
    </source>
</evidence>
<dbReference type="GO" id="GO:0005634">
    <property type="term" value="C:nucleus"/>
    <property type="evidence" value="ECO:0007669"/>
    <property type="project" value="TreeGrafter"/>
</dbReference>
<feature type="non-terminal residue" evidence="3">
    <location>
        <position position="482"/>
    </location>
</feature>
<dbReference type="EMBL" id="ML977578">
    <property type="protein sequence ID" value="KAF2002251.1"/>
    <property type="molecule type" value="Genomic_DNA"/>
</dbReference>
<sequence>PKKVVWPEDVKAYTSRALASENEIPGISREDTNTKLKEVLTYHAENDLLQFIRWSTFKLPQDFLAEERGIPPRFEVASLRPQYSPYEDSIERGWMCPPRTNAVMPVPQHTNSRKRKSVDRDDLRADRAPTPPWEKTKPSLESRMTPAPPKAKKRQRKMAKEMLEMNSKFSADLEKRKQRFQNGNAAQVSSPPSPRSPVVEIAPAGPIVGTCQDLKKRYFRLTSEPDPKTVRPQYILEQTLELLNREWAASSKTDNEYTGMCSQFKSLRQDLTVQRIKNAFTVAVYETHARIALEMQDTGEYNQCQSQLRALYKDVAAGNPTEFLAYRILYYVYTRNKTEMNDVLAELTPTDKADGAVNHALDVRSALALGNYHRFFKLYRTSPNMGINLMNHFVERERLAALANMSKAYLTVSLSFLSDKLAFDDNDKCLEFLREKNAQLPIAHLTDKGGVGYTTVRIKECATLFENMRSSAFGKIDIKGQI</sequence>
<dbReference type="PANTHER" id="PTHR12436">
    <property type="entry name" value="80 KDA MCM3-ASSOCIATED PROTEIN"/>
    <property type="match status" value="1"/>
</dbReference>
<dbReference type="Gene3D" id="1.25.40.990">
    <property type="match status" value="1"/>
</dbReference>
<protein>
    <recommendedName>
        <fullName evidence="2">PCI domain-containing protein</fullName>
    </recommendedName>
</protein>
<organism evidence="3 4">
    <name type="scientific">Amniculicola lignicola CBS 123094</name>
    <dbReference type="NCBI Taxonomy" id="1392246"/>
    <lineage>
        <taxon>Eukaryota</taxon>
        <taxon>Fungi</taxon>
        <taxon>Dikarya</taxon>
        <taxon>Ascomycota</taxon>
        <taxon>Pezizomycotina</taxon>
        <taxon>Dothideomycetes</taxon>
        <taxon>Pleosporomycetidae</taxon>
        <taxon>Pleosporales</taxon>
        <taxon>Amniculicolaceae</taxon>
        <taxon>Amniculicola</taxon>
    </lineage>
</organism>
<accession>A0A6A5WPY5</accession>
<dbReference type="OrthoDB" id="199574at2759"/>
<dbReference type="InterPro" id="IPR000717">
    <property type="entry name" value="PCI_dom"/>
</dbReference>
<feature type="non-terminal residue" evidence="3">
    <location>
        <position position="1"/>
    </location>
</feature>
<feature type="domain" description="PCI" evidence="2">
    <location>
        <begin position="297"/>
        <end position="469"/>
    </location>
</feature>
<dbReference type="AlphaFoldDB" id="A0A6A5WPY5"/>
<feature type="compositionally biased region" description="Basic and acidic residues" evidence="1">
    <location>
        <begin position="118"/>
        <end position="127"/>
    </location>
</feature>